<organism evidence="1 2">
    <name type="scientific">Klebsiella pneumoniae subsp. ozaenae</name>
    <dbReference type="NCBI Taxonomy" id="574"/>
    <lineage>
        <taxon>Bacteria</taxon>
        <taxon>Pseudomonadati</taxon>
        <taxon>Pseudomonadota</taxon>
        <taxon>Gammaproteobacteria</taxon>
        <taxon>Enterobacterales</taxon>
        <taxon>Enterobacteriaceae</taxon>
        <taxon>Klebsiella/Raoultella group</taxon>
        <taxon>Klebsiella</taxon>
        <taxon>Klebsiella pneumoniae complex</taxon>
    </lineage>
</organism>
<dbReference type="AlphaFoldDB" id="A0A378A8R6"/>
<sequence length="83" mass="9636">MRLLRLLPLFLSVVRKRVLRGSINSASSRQCSSKLVRSFLSCPQVFEVMLFRREFGHGLRPEQGLTLSAARRLRYTLARRQDC</sequence>
<evidence type="ECO:0000313" key="1">
    <source>
        <dbReference type="EMBL" id="STV00352.1"/>
    </source>
</evidence>
<reference evidence="1 2" key="1">
    <citation type="submission" date="2018-06" db="EMBL/GenBank/DDBJ databases">
        <authorList>
            <consortium name="Pathogen Informatics"/>
            <person name="Doyle S."/>
        </authorList>
    </citation>
    <scope>NUCLEOTIDE SEQUENCE [LARGE SCALE GENOMIC DNA]</scope>
    <source>
        <strain evidence="1 2">NCTC10313</strain>
    </source>
</reference>
<dbReference type="Proteomes" id="UP000254487">
    <property type="component" value="Unassembled WGS sequence"/>
</dbReference>
<proteinExistence type="predicted"/>
<protein>
    <submittedName>
        <fullName evidence="1">Uncharacterized protein</fullName>
    </submittedName>
</protein>
<gene>
    <name evidence="1" type="ORF">NCTC10313_05184</name>
</gene>
<name>A0A378A8R6_KLEPO</name>
<accession>A0A378A8R6</accession>
<dbReference type="EMBL" id="UGLW01000003">
    <property type="protein sequence ID" value="STV00352.1"/>
    <property type="molecule type" value="Genomic_DNA"/>
</dbReference>
<evidence type="ECO:0000313" key="2">
    <source>
        <dbReference type="Proteomes" id="UP000254487"/>
    </source>
</evidence>